<proteinExistence type="predicted"/>
<dbReference type="EMBL" id="GBXM01000812">
    <property type="protein sequence ID" value="JAI07766.1"/>
    <property type="molecule type" value="Transcribed_RNA"/>
</dbReference>
<protein>
    <submittedName>
        <fullName evidence="1">Uncharacterized protein</fullName>
    </submittedName>
</protein>
<reference evidence="1" key="1">
    <citation type="submission" date="2014-11" db="EMBL/GenBank/DDBJ databases">
        <authorList>
            <person name="Amaro Gonzalez C."/>
        </authorList>
    </citation>
    <scope>NUCLEOTIDE SEQUENCE</scope>
</reference>
<organism evidence="1">
    <name type="scientific">Anguilla anguilla</name>
    <name type="common">European freshwater eel</name>
    <name type="synonym">Muraena anguilla</name>
    <dbReference type="NCBI Taxonomy" id="7936"/>
    <lineage>
        <taxon>Eukaryota</taxon>
        <taxon>Metazoa</taxon>
        <taxon>Chordata</taxon>
        <taxon>Craniata</taxon>
        <taxon>Vertebrata</taxon>
        <taxon>Euteleostomi</taxon>
        <taxon>Actinopterygii</taxon>
        <taxon>Neopterygii</taxon>
        <taxon>Teleostei</taxon>
        <taxon>Anguilliformes</taxon>
        <taxon>Anguillidae</taxon>
        <taxon>Anguilla</taxon>
    </lineage>
</organism>
<name>A0A0E9Y107_ANGAN</name>
<sequence>MTALCPSQTSVPLILCFSATFNRPPLASVQTH</sequence>
<dbReference type="AlphaFoldDB" id="A0A0E9Y107"/>
<evidence type="ECO:0000313" key="1">
    <source>
        <dbReference type="EMBL" id="JAI07766.1"/>
    </source>
</evidence>
<reference evidence="1" key="2">
    <citation type="journal article" date="2015" name="Fish Shellfish Immunol.">
        <title>Early steps in the European eel (Anguilla anguilla)-Vibrio vulnificus interaction in the gills: Role of the RtxA13 toxin.</title>
        <authorList>
            <person name="Callol A."/>
            <person name="Pajuelo D."/>
            <person name="Ebbesson L."/>
            <person name="Teles M."/>
            <person name="MacKenzie S."/>
            <person name="Amaro C."/>
        </authorList>
    </citation>
    <scope>NUCLEOTIDE SEQUENCE</scope>
</reference>
<accession>A0A0E9Y107</accession>